<dbReference type="InterPro" id="IPR015341">
    <property type="entry name" value="Glyco_hydro_38_cen"/>
</dbReference>
<keyword evidence="8" id="KW-0325">Glycoprotein</keyword>
<feature type="signal peptide" evidence="11">
    <location>
        <begin position="1"/>
        <end position="24"/>
    </location>
</feature>
<keyword evidence="14" id="KW-1185">Reference proteome</keyword>
<dbReference type="PROSITE" id="PS51484">
    <property type="entry name" value="G8"/>
    <property type="match status" value="1"/>
</dbReference>
<dbReference type="PANTHER" id="PTHR15535:SF29">
    <property type="entry name" value="PROTEIN DDB_G0287365"/>
    <property type="match status" value="1"/>
</dbReference>
<comment type="similarity">
    <text evidence="3">Belongs to the glycosyl hydrolase 38 family.</text>
</comment>
<dbReference type="InterPro" id="IPR011330">
    <property type="entry name" value="Glyco_hydro/deAcase_b/a-brl"/>
</dbReference>
<feature type="domain" description="G8" evidence="12">
    <location>
        <begin position="948"/>
        <end position="1075"/>
    </location>
</feature>
<dbReference type="SUPFAM" id="SSF74650">
    <property type="entry name" value="Galactose mutarotase-like"/>
    <property type="match status" value="1"/>
</dbReference>
<dbReference type="InterPro" id="IPR027291">
    <property type="entry name" value="Glyco_hydro_38_N_sf"/>
</dbReference>
<protein>
    <recommendedName>
        <fullName evidence="4">alpha-mannosidase</fullName>
        <ecNumber evidence="4">3.2.1.24</ecNumber>
    </recommendedName>
</protein>
<dbReference type="InterPro" id="IPR019316">
    <property type="entry name" value="G8_domain"/>
</dbReference>
<dbReference type="EC" id="3.2.1.24" evidence="4"/>
<organism evidence="13 14">
    <name type="scientific">Polysphondylium violaceum</name>
    <dbReference type="NCBI Taxonomy" id="133409"/>
    <lineage>
        <taxon>Eukaryota</taxon>
        <taxon>Amoebozoa</taxon>
        <taxon>Evosea</taxon>
        <taxon>Eumycetozoa</taxon>
        <taxon>Dictyostelia</taxon>
        <taxon>Dictyosteliales</taxon>
        <taxon>Dictyosteliaceae</taxon>
        <taxon>Polysphondylium</taxon>
    </lineage>
</organism>
<keyword evidence="5" id="KW-0479">Metal-binding</keyword>
<evidence type="ECO:0000256" key="7">
    <source>
        <dbReference type="ARBA" id="ARBA00022801"/>
    </source>
</evidence>
<evidence type="ECO:0000256" key="1">
    <source>
        <dbReference type="ARBA" id="ARBA00000365"/>
    </source>
</evidence>
<dbReference type="Pfam" id="PF24605">
    <property type="entry name" value="CEMIP_X"/>
    <property type="match status" value="1"/>
</dbReference>
<dbReference type="Pfam" id="PF10162">
    <property type="entry name" value="G8"/>
    <property type="match status" value="1"/>
</dbReference>
<feature type="region of interest" description="Disordered" evidence="10">
    <location>
        <begin position="1411"/>
        <end position="1442"/>
    </location>
</feature>
<dbReference type="SUPFAM" id="SSF88713">
    <property type="entry name" value="Glycoside hydrolase/deacetylase"/>
    <property type="match status" value="1"/>
</dbReference>
<keyword evidence="6 11" id="KW-0732">Signal</keyword>
<comment type="caution">
    <text evidence="13">The sequence shown here is derived from an EMBL/GenBank/DDBJ whole genome shotgun (WGS) entry which is preliminary data.</text>
</comment>
<dbReference type="EMBL" id="AJWJ01000339">
    <property type="protein sequence ID" value="KAF2071779.1"/>
    <property type="molecule type" value="Genomic_DNA"/>
</dbReference>
<dbReference type="Pfam" id="PF09261">
    <property type="entry name" value="Alpha-mann_mid"/>
    <property type="match status" value="1"/>
</dbReference>
<name>A0A8J4PSP1_9MYCE</name>
<evidence type="ECO:0000259" key="12">
    <source>
        <dbReference type="PROSITE" id="PS51484"/>
    </source>
</evidence>
<dbReference type="InterPro" id="IPR052252">
    <property type="entry name" value="CEMIP/CEMIP2"/>
</dbReference>
<dbReference type="Proteomes" id="UP000695562">
    <property type="component" value="Unassembled WGS sequence"/>
</dbReference>
<keyword evidence="7" id="KW-0378">Hydrolase</keyword>
<evidence type="ECO:0000256" key="9">
    <source>
        <dbReference type="ARBA" id="ARBA00023295"/>
    </source>
</evidence>
<dbReference type="Pfam" id="PF24606">
    <property type="entry name" value="CEMIP_beta-hel"/>
    <property type="match status" value="1"/>
</dbReference>
<evidence type="ECO:0000256" key="11">
    <source>
        <dbReference type="SAM" id="SignalP"/>
    </source>
</evidence>
<dbReference type="Pfam" id="PF07748">
    <property type="entry name" value="Glyco_hydro_38C"/>
    <property type="match status" value="1"/>
</dbReference>
<evidence type="ECO:0000256" key="10">
    <source>
        <dbReference type="SAM" id="MobiDB-lite"/>
    </source>
</evidence>
<dbReference type="GO" id="GO:0030246">
    <property type="term" value="F:carbohydrate binding"/>
    <property type="evidence" value="ECO:0007669"/>
    <property type="project" value="InterPro"/>
</dbReference>
<evidence type="ECO:0000256" key="6">
    <source>
        <dbReference type="ARBA" id="ARBA00022729"/>
    </source>
</evidence>
<dbReference type="InterPro" id="IPR055401">
    <property type="entry name" value="CEMIP_beta-hel_dom"/>
</dbReference>
<reference evidence="13" key="1">
    <citation type="submission" date="2020-01" db="EMBL/GenBank/DDBJ databases">
        <title>Development of genomics and gene disruption for Polysphondylium violaceum indicates a role for the polyketide synthase stlB in stalk morphogenesis.</title>
        <authorList>
            <person name="Narita B."/>
            <person name="Kawabe Y."/>
            <person name="Kin K."/>
            <person name="Saito T."/>
            <person name="Gibbs R."/>
            <person name="Kuspa A."/>
            <person name="Muzny D."/>
            <person name="Queller D."/>
            <person name="Richards S."/>
            <person name="Strassman J."/>
            <person name="Sucgang R."/>
            <person name="Worley K."/>
            <person name="Schaap P."/>
        </authorList>
    </citation>
    <scope>NUCLEOTIDE SEQUENCE</scope>
    <source>
        <strain evidence="13">QSvi11</strain>
    </source>
</reference>
<dbReference type="Gene3D" id="1.20.1270.50">
    <property type="entry name" value="Glycoside hydrolase family 38, central domain"/>
    <property type="match status" value="1"/>
</dbReference>
<dbReference type="CDD" id="cd00451">
    <property type="entry name" value="GH38N_AMII_euk"/>
    <property type="match status" value="1"/>
</dbReference>
<dbReference type="InterPro" id="IPR011013">
    <property type="entry name" value="Gal_mutarotase_sf_dom"/>
</dbReference>
<dbReference type="InterPro" id="IPR028995">
    <property type="entry name" value="Glyco_hydro_57/38_cen_sf"/>
</dbReference>
<dbReference type="InterPro" id="IPR000602">
    <property type="entry name" value="Glyco_hydro_38_N"/>
</dbReference>
<dbReference type="GO" id="GO:0046872">
    <property type="term" value="F:metal ion binding"/>
    <property type="evidence" value="ECO:0007669"/>
    <property type="project" value="UniProtKB-KW"/>
</dbReference>
<dbReference type="OrthoDB" id="14714at2759"/>
<dbReference type="GO" id="GO:0006013">
    <property type="term" value="P:mannose metabolic process"/>
    <property type="evidence" value="ECO:0007669"/>
    <property type="project" value="InterPro"/>
</dbReference>
<dbReference type="InterPro" id="IPR037094">
    <property type="entry name" value="Glyco_hydro_38_cen_sf"/>
</dbReference>
<evidence type="ECO:0000256" key="5">
    <source>
        <dbReference type="ARBA" id="ARBA00022723"/>
    </source>
</evidence>
<comment type="catalytic activity">
    <reaction evidence="1">
        <text>Hydrolysis of terminal, non-reducing alpha-D-mannose residues in alpha-D-mannosides.</text>
        <dbReference type="EC" id="3.2.1.24"/>
    </reaction>
</comment>
<accession>A0A8J4PSP1</accession>
<evidence type="ECO:0000256" key="4">
    <source>
        <dbReference type="ARBA" id="ARBA00012752"/>
    </source>
</evidence>
<dbReference type="Pfam" id="PF01074">
    <property type="entry name" value="Glyco_hydro_38N"/>
    <property type="match status" value="1"/>
</dbReference>
<dbReference type="GO" id="GO:0004559">
    <property type="term" value="F:alpha-mannosidase activity"/>
    <property type="evidence" value="ECO:0007669"/>
    <property type="project" value="UniProtKB-EC"/>
</dbReference>
<feature type="chain" id="PRO_5035277153" description="alpha-mannosidase" evidence="11">
    <location>
        <begin position="25"/>
        <end position="1985"/>
    </location>
</feature>
<dbReference type="InterPro" id="IPR055400">
    <property type="entry name" value="CEMIP_X"/>
</dbReference>
<dbReference type="SMART" id="SM00872">
    <property type="entry name" value="Alpha-mann_mid"/>
    <property type="match status" value="1"/>
</dbReference>
<dbReference type="InterPro" id="IPR011682">
    <property type="entry name" value="Glyco_hydro_38_C"/>
</dbReference>
<evidence type="ECO:0000256" key="3">
    <source>
        <dbReference type="ARBA" id="ARBA00009792"/>
    </source>
</evidence>
<dbReference type="Gene3D" id="3.20.110.10">
    <property type="entry name" value="Glycoside hydrolase 38, N terminal domain"/>
    <property type="match status" value="1"/>
</dbReference>
<dbReference type="PANTHER" id="PTHR15535">
    <property type="entry name" value="TRANSMEMBRANE PROTEIN 2-RELATED"/>
    <property type="match status" value="1"/>
</dbReference>
<evidence type="ECO:0000256" key="2">
    <source>
        <dbReference type="ARBA" id="ARBA00007586"/>
    </source>
</evidence>
<dbReference type="SUPFAM" id="SSF88688">
    <property type="entry name" value="Families 57/38 glycoside transferase middle domain"/>
    <property type="match status" value="1"/>
</dbReference>
<proteinExistence type="inferred from homology"/>
<evidence type="ECO:0000256" key="8">
    <source>
        <dbReference type="ARBA" id="ARBA00023180"/>
    </source>
</evidence>
<evidence type="ECO:0000313" key="13">
    <source>
        <dbReference type="EMBL" id="KAF2071779.1"/>
    </source>
</evidence>
<dbReference type="Gene3D" id="2.70.98.30">
    <property type="entry name" value="Golgi alpha-mannosidase II, domain 4"/>
    <property type="match status" value="1"/>
</dbReference>
<sequence>MKNIILLTLVLLISIFTLCTFATADNTIKIHLICHSHDDSGWLETFEEYYQDSVRFIISRVLTALTLNPQRKFNWSEIGFLERWWSNAFDEEKNLFKNLVREKRIEFINAGWVQNDEACATPEDVIRQLSIGHKFILENFGKEYLPESGWQIDPFGHSSLTPTIQAQMGYKNLVLNRINYKQKNQMKSTKNLQFKWRGNPTSLGAKSDIFAHALDDFYVSPPHFSFDLAYNVQYYRDEDLIQTMIRYGIDKSKFYKAPFILIPIGGDFNFKNAEMWFDKLDKVVNGLNKEFDAGRTNVKIQYSTLKDFFDETKEWLNKNNVPVNYYDQDFFPLADDERTYWTGYYTSRPLLKGRERAASSRLRGTEILASCQNHLFTDLLDSASKNISILQHHDAITGTSRQHVVDDYLDRMENTYHIMDEVTEKSMNQILKINDVSVIRDFLLDFKGANSIFISITNPLGWNVKKVVTFHIRGSFAGDVCPFKVRDRNGDIDIDCFLKGGEIQIAFLTEVHPLGSIEYEVKYVVSSDTRLNNGDRDGLDIKNKIIRVNLDPNSKLVKSIDLLKERVSVQINQNIMLYNDYGGAYIFRNEGPAFLPQRQVESFTVYSGKYLTDVMILYKDVFAHGEAPQLNYYHDILIRITNSNDKNLDKNIFFSINTQGINGYTTVNKFDTDIKNQDFYTDTGLQLMSRPVKEKTMTEYKNYYPTVNMALIDDKKRAFVCHNDRARGVSSISTGNLEFHLHRSLIRDDQKGLDIPAVDDSKINARFECYIDNYSNVLKSGKKESLIFQHPFLPFSSLSSPKASLNGLLKSLPENIHILSMYNDGFSYQIRIMNIRESGSCTTLDLLGHFGSNIKKIKNWRETDLSLIKDYDGNLNPILASNNGILGPNKFPIKDDNSPPRYSPQNPISLVSCRRDIIINNINDQEIIITNLPCPDQDPTLLPWSKKETWGDNGLPLQNSHVNITIPILLDIIPPSLESIYIFGNGKLVWKHKKNISLSTGAIIIWDGGQLIIGSEECKFRYPTSITLEGESIYTAINHSIDGHQFGQKVIGVGRGGTLELHGASPVVTWTKLNRTTYSENHPIVQQTRIITLINKVRWPMGSKVIFASTDFDENQAEENTIDHCPECKDNQIKVLNPLKYLHWGSITKGVDERGEVGILTRNIVIQGKLGQNCINQEIVCRFLPFDNFGGHIMILKGFTNAHIEGIELYHMGQSHILSRYPLHFHITGRVDKQGGYEKPAYIKKSVVNKSFSRCFVVHGTHGLLLSDNIGFDSIGHCFMMCDGIETMNSFIHNLGLSTKYGLLLPTDRNCEMCTAFQPHDFNGQPTKCLECNAVSTFWITNPNNTLIGNSAAGSVVTGIWYIFPDYPVGETSILGRINNVRPVFTRVLKFFNNVVHSNLDGIQIDGGLKTTLPSTEEPQQYQSLSLQRYRPRENSQDVNSNPASSLFTGIKSYKNRWRGGWARGGELIFEKCTFADNAIGLTIASEGTTPADPTVGQKLYNSIFVGETENDGDESLNNPKIRGRTNPFGENGLMPVRGFEVYDGTFHLENITFSNFKVDGSKRNISAIGFFRINDWQESAKSTLKNLRFINVDKKVHFEDTLVDGDKTSTILDFDGTLTKNANMQLVRNFLFYNTENCHPISAWNGLICKEEARQLYLCNDDTNNTRYDPVTNDTRVTLIRDKDSDLSMSLTGLPNHNPRNRFLFLVFKNYTYDFHFPHPTPKRLRIQPMNWEQGETITIGICIGIKKGMEINIYKNNAVEVYPIYPSNSYLVTPSVYYLNPITGMLYLQYYQENNRIGDNYCGASGCEEIIIEIDGYNAGKVTGDCQTSAYAATFSIFSDSLNKKFKTQSFDLGNGYIVYDDFHSYKGEAYLSYTPSNMSSLKFECKQCIPATGFKFLELWINGGDYSNQFITIGLLSHTSNIGHSFNITNIYSNIWTMVRIPFAAITTKANTSPYNGIIINSNSNYVQNPVFIDEINLIYDN</sequence>
<gene>
    <name evidence="13" type="ORF">CYY_006907</name>
</gene>
<keyword evidence="9" id="KW-0326">Glycosidase</keyword>
<evidence type="ECO:0000313" key="14">
    <source>
        <dbReference type="Proteomes" id="UP000695562"/>
    </source>
</evidence>
<comment type="similarity">
    <text evidence="2">Belongs to the CEMIP family.</text>
</comment>
<feature type="compositionally biased region" description="Polar residues" evidence="10">
    <location>
        <begin position="1412"/>
        <end position="1427"/>
    </location>
</feature>
<dbReference type="SMART" id="SM01225">
    <property type="entry name" value="G8"/>
    <property type="match status" value="1"/>
</dbReference>